<protein>
    <submittedName>
        <fullName evidence="3">Uncharacterized protein</fullName>
    </submittedName>
</protein>
<reference evidence="3 4" key="1">
    <citation type="submission" date="2019-06" db="EMBL/GenBank/DDBJ databases">
        <title>Whole genome shotgun sequence of Acetobacter peroxydans NBRC 13755.</title>
        <authorList>
            <person name="Hosoyama A."/>
            <person name="Uohara A."/>
            <person name="Ohji S."/>
            <person name="Ichikawa N."/>
        </authorList>
    </citation>
    <scope>NUCLEOTIDE SEQUENCE [LARGE SCALE GENOMIC DNA]</scope>
    <source>
        <strain evidence="3 4">NBRC 13755</strain>
    </source>
</reference>
<organism evidence="3 4">
    <name type="scientific">Acetobacter peroxydans</name>
    <dbReference type="NCBI Taxonomy" id="104098"/>
    <lineage>
        <taxon>Bacteria</taxon>
        <taxon>Pseudomonadati</taxon>
        <taxon>Pseudomonadota</taxon>
        <taxon>Alphaproteobacteria</taxon>
        <taxon>Acetobacterales</taxon>
        <taxon>Acetobacteraceae</taxon>
        <taxon>Acetobacter</taxon>
    </lineage>
</organism>
<dbReference type="InterPro" id="IPR050625">
    <property type="entry name" value="ParA/MinD_ATPase"/>
</dbReference>
<dbReference type="Gene3D" id="3.40.50.2300">
    <property type="match status" value="1"/>
</dbReference>
<dbReference type="SUPFAM" id="SSF52540">
    <property type="entry name" value="P-loop containing nucleoside triphosphate hydrolases"/>
    <property type="match status" value="1"/>
</dbReference>
<dbReference type="GO" id="GO:0051782">
    <property type="term" value="P:negative regulation of cell division"/>
    <property type="evidence" value="ECO:0007669"/>
    <property type="project" value="TreeGrafter"/>
</dbReference>
<dbReference type="GO" id="GO:0016887">
    <property type="term" value="F:ATP hydrolysis activity"/>
    <property type="evidence" value="ECO:0007669"/>
    <property type="project" value="TreeGrafter"/>
</dbReference>
<evidence type="ECO:0000313" key="4">
    <source>
        <dbReference type="Proteomes" id="UP000317730"/>
    </source>
</evidence>
<accession>A0A4Y3TXS8</accession>
<dbReference type="PANTHER" id="PTHR43384:SF6">
    <property type="entry name" value="SEPTUM SITE-DETERMINING PROTEIN MIND HOMOLOG, CHLOROPLASTIC"/>
    <property type="match status" value="1"/>
</dbReference>
<dbReference type="EMBL" id="BJMV01000008">
    <property type="protein sequence ID" value="GEB85947.1"/>
    <property type="molecule type" value="Genomic_DNA"/>
</dbReference>
<gene>
    <name evidence="3" type="ORF">APE01nite_17440</name>
</gene>
<name>A0A4Y3TXS8_9PROT</name>
<dbReference type="PANTHER" id="PTHR43384">
    <property type="entry name" value="SEPTUM SITE-DETERMINING PROTEIN MIND HOMOLOG, CHLOROPLASTIC-RELATED"/>
    <property type="match status" value="1"/>
</dbReference>
<keyword evidence="4" id="KW-1185">Reference proteome</keyword>
<dbReference type="Gene3D" id="3.40.50.300">
    <property type="entry name" value="P-loop containing nucleotide triphosphate hydrolases"/>
    <property type="match status" value="1"/>
</dbReference>
<comment type="caution">
    <text evidence="3">The sequence shown here is derived from an EMBL/GenBank/DDBJ whole genome shotgun (WGS) entry which is preliminary data.</text>
</comment>
<keyword evidence="2" id="KW-0067">ATP-binding</keyword>
<proteinExistence type="predicted"/>
<evidence type="ECO:0000256" key="2">
    <source>
        <dbReference type="ARBA" id="ARBA00022840"/>
    </source>
</evidence>
<evidence type="ECO:0000313" key="3">
    <source>
        <dbReference type="EMBL" id="GEB85947.1"/>
    </source>
</evidence>
<dbReference type="InterPro" id="IPR027417">
    <property type="entry name" value="P-loop_NTPase"/>
</dbReference>
<dbReference type="GO" id="GO:0005829">
    <property type="term" value="C:cytosol"/>
    <property type="evidence" value="ECO:0007669"/>
    <property type="project" value="TreeGrafter"/>
</dbReference>
<dbReference type="GO" id="GO:0009898">
    <property type="term" value="C:cytoplasmic side of plasma membrane"/>
    <property type="evidence" value="ECO:0007669"/>
    <property type="project" value="TreeGrafter"/>
</dbReference>
<dbReference type="AlphaFoldDB" id="A0A4Y3TXS8"/>
<dbReference type="RefSeq" id="WP_141376604.1">
    <property type="nucleotide sequence ID" value="NZ_BAPL01000030.1"/>
</dbReference>
<dbReference type="GO" id="GO:0005524">
    <property type="term" value="F:ATP binding"/>
    <property type="evidence" value="ECO:0007669"/>
    <property type="project" value="UniProtKB-KW"/>
</dbReference>
<keyword evidence="1" id="KW-0547">Nucleotide-binding</keyword>
<evidence type="ECO:0000256" key="1">
    <source>
        <dbReference type="ARBA" id="ARBA00022741"/>
    </source>
</evidence>
<dbReference type="Proteomes" id="UP000317730">
    <property type="component" value="Unassembled WGS sequence"/>
</dbReference>
<dbReference type="OrthoDB" id="9783172at2"/>
<sequence length="410" mass="45056">MPENGKRFTGDTEQSVRVLVIVQDLETEAMMADFLNTVCPKEGRLLRLGMAQARHYLSYNTCPPFLVLDIRGSADPLDSVRQFKGMVPPDVTVMLIGDRDDVNFYRSITHGYGIAEYLYPPLNRNLLVRFFGDLILHGQKDTASVGGGSLVTLCGVRPGVGASTLLANLGWYVAQEVRRHTLLIDFDTQASRLGVLLNAEDNLGLLSVLEEPERMDSLLVERSIQSVSDRLKLLSSLGPVGQKPRLVPSTLKSLLGFVRGQFHFVMTRTDWSEGETFSALAGQAQQLILVMDPTLACMRDTLRLLAVLPQLHLPTKPVLVLNQFGHPGTLSMDEVRKSLGCAPDIVIPYLPRECGEAEINGVPVASECKPYRDAVGRIAHESLSLHRVAQSEVAERGLVGRVVHTLLGAR</sequence>